<evidence type="ECO:0000313" key="3">
    <source>
        <dbReference type="Proteomes" id="UP000006746"/>
    </source>
</evidence>
<evidence type="ECO:0000256" key="1">
    <source>
        <dbReference type="SAM" id="MobiDB-lite"/>
    </source>
</evidence>
<dbReference type="AlphaFoldDB" id="K2JDU6"/>
<dbReference type="eggNOG" id="ENOG502ZGMW">
    <property type="taxonomic scope" value="Bacteria"/>
</dbReference>
<accession>K2JDU6</accession>
<reference evidence="2 3" key="1">
    <citation type="journal article" date="2012" name="J. Bacteriol.">
        <title>Genome Sequence of Oceanibaculum indicum Type Strain P24.</title>
        <authorList>
            <person name="Lai Q."/>
            <person name="Shao Z."/>
        </authorList>
    </citation>
    <scope>NUCLEOTIDE SEQUENCE [LARGE SCALE GENOMIC DNA]</scope>
    <source>
        <strain evidence="2 3">P24</strain>
    </source>
</reference>
<dbReference type="Proteomes" id="UP000006746">
    <property type="component" value="Unassembled WGS sequence"/>
</dbReference>
<organism evidence="2 3">
    <name type="scientific">Oceanibaculum indicum P24</name>
    <dbReference type="NCBI Taxonomy" id="1207063"/>
    <lineage>
        <taxon>Bacteria</taxon>
        <taxon>Pseudomonadati</taxon>
        <taxon>Pseudomonadota</taxon>
        <taxon>Alphaproteobacteria</taxon>
        <taxon>Rhodospirillales</taxon>
        <taxon>Oceanibaculaceae</taxon>
        <taxon>Oceanibaculum</taxon>
    </lineage>
</organism>
<proteinExistence type="predicted"/>
<dbReference type="STRING" id="1207063.P24_17297"/>
<feature type="compositionally biased region" description="Pro residues" evidence="1">
    <location>
        <begin position="1"/>
        <end position="12"/>
    </location>
</feature>
<dbReference type="RefSeq" id="WP_008946061.1">
    <property type="nucleotide sequence ID" value="NZ_AMRL01000034.1"/>
</dbReference>
<protein>
    <submittedName>
        <fullName evidence="2">Uncharacterized protein</fullName>
    </submittedName>
</protein>
<name>K2JDU6_9PROT</name>
<dbReference type="EMBL" id="AMRL01000034">
    <property type="protein sequence ID" value="EKE68719.1"/>
    <property type="molecule type" value="Genomic_DNA"/>
</dbReference>
<gene>
    <name evidence="2" type="ORF">P24_17297</name>
</gene>
<keyword evidence="3" id="KW-1185">Reference proteome</keyword>
<comment type="caution">
    <text evidence="2">The sequence shown here is derived from an EMBL/GenBank/DDBJ whole genome shotgun (WGS) entry which is preliminary data.</text>
</comment>
<evidence type="ECO:0000313" key="2">
    <source>
        <dbReference type="EMBL" id="EKE68719.1"/>
    </source>
</evidence>
<feature type="region of interest" description="Disordered" evidence="1">
    <location>
        <begin position="1"/>
        <end position="22"/>
    </location>
</feature>
<sequence length="136" mass="14744">MAKNPDTPPAPPASADANPEILRSFGQFLQTQEDGDLHHALTEALQQIVTELVDAQLNQGGKPKAGLTLKLNFKLDAGVLEVTGDFTTTLPKAARGRSVYWTLEGGQLSRSNPRQFSMFRDVSHQTQVRDVTGTGD</sequence>